<dbReference type="Proteomes" id="UP000499080">
    <property type="component" value="Unassembled WGS sequence"/>
</dbReference>
<name>A0A4Y2W478_ARAVE</name>
<gene>
    <name evidence="1" type="ORF">AVEN_78212_1</name>
</gene>
<evidence type="ECO:0008006" key="3">
    <source>
        <dbReference type="Google" id="ProtNLM"/>
    </source>
</evidence>
<dbReference type="EMBL" id="BGPR01055172">
    <property type="protein sequence ID" value="GBO31802.1"/>
    <property type="molecule type" value="Genomic_DNA"/>
</dbReference>
<comment type="caution">
    <text evidence="1">The sequence shown here is derived from an EMBL/GenBank/DDBJ whole genome shotgun (WGS) entry which is preliminary data.</text>
</comment>
<reference evidence="1 2" key="1">
    <citation type="journal article" date="2019" name="Sci. Rep.">
        <title>Orb-weaving spider Araneus ventricosus genome elucidates the spidroin gene catalogue.</title>
        <authorList>
            <person name="Kono N."/>
            <person name="Nakamura H."/>
            <person name="Ohtoshi R."/>
            <person name="Moran D.A.P."/>
            <person name="Shinohara A."/>
            <person name="Yoshida Y."/>
            <person name="Fujiwara M."/>
            <person name="Mori M."/>
            <person name="Tomita M."/>
            <person name="Arakawa K."/>
        </authorList>
    </citation>
    <scope>NUCLEOTIDE SEQUENCE [LARGE SCALE GENOMIC DNA]</scope>
</reference>
<keyword evidence="2" id="KW-1185">Reference proteome</keyword>
<accession>A0A4Y2W478</accession>
<proteinExistence type="predicted"/>
<evidence type="ECO:0000313" key="2">
    <source>
        <dbReference type="Proteomes" id="UP000499080"/>
    </source>
</evidence>
<evidence type="ECO:0000313" key="1">
    <source>
        <dbReference type="EMBL" id="GBO31802.1"/>
    </source>
</evidence>
<protein>
    <recommendedName>
        <fullName evidence="3">HAT C-terminal dimerisation domain-containing protein</fullName>
    </recommendedName>
</protein>
<organism evidence="1 2">
    <name type="scientific">Araneus ventricosus</name>
    <name type="common">Orbweaver spider</name>
    <name type="synonym">Epeira ventricosa</name>
    <dbReference type="NCBI Taxonomy" id="182803"/>
    <lineage>
        <taxon>Eukaryota</taxon>
        <taxon>Metazoa</taxon>
        <taxon>Ecdysozoa</taxon>
        <taxon>Arthropoda</taxon>
        <taxon>Chelicerata</taxon>
        <taxon>Arachnida</taxon>
        <taxon>Araneae</taxon>
        <taxon>Araneomorphae</taxon>
        <taxon>Entelegynae</taxon>
        <taxon>Araneoidea</taxon>
        <taxon>Araneidae</taxon>
        <taxon>Araneus</taxon>
    </lineage>
</organism>
<sequence length="95" mass="11100">MDGNIQRFQNEHIPCENLFILVQFLLYCPRTNAAVKRVFPISKDFWTCEKSRLNIDTRAEALAEKFNMKDISCSDISNLLLEDDTMTKNIHSMEK</sequence>
<dbReference type="OrthoDB" id="7971529at2759"/>
<dbReference type="AlphaFoldDB" id="A0A4Y2W478"/>